<organism evidence="1 2">
    <name type="scientific">Paraburkholderia largidicola</name>
    <dbReference type="NCBI Taxonomy" id="3014751"/>
    <lineage>
        <taxon>Bacteria</taxon>
        <taxon>Pseudomonadati</taxon>
        <taxon>Pseudomonadota</taxon>
        <taxon>Betaproteobacteria</taxon>
        <taxon>Burkholderiales</taxon>
        <taxon>Burkholderiaceae</taxon>
        <taxon>Paraburkholderia</taxon>
    </lineage>
</organism>
<dbReference type="RefSeq" id="WP_180719720.1">
    <property type="nucleotide sequence ID" value="NZ_AP023174.1"/>
</dbReference>
<dbReference type="AlphaFoldDB" id="A0A7I8BKL5"/>
<reference evidence="1 2" key="1">
    <citation type="journal article" date="2020" name="Genes (Basel)">
        <title>Genomic Comparison of Insect Gut Symbionts from Divergent Burkholderia Subclades.</title>
        <authorList>
            <person name="Takeshita K."/>
            <person name="Kikuchi Y."/>
        </authorList>
    </citation>
    <scope>NUCLEOTIDE SEQUENCE [LARGE SCALE GENOMIC DNA]</scope>
    <source>
        <strain evidence="1 2">PGU16</strain>
    </source>
</reference>
<gene>
    <name evidence="1" type="ORF">PPGU16_17980</name>
</gene>
<evidence type="ECO:0000313" key="2">
    <source>
        <dbReference type="Proteomes" id="UP000510888"/>
    </source>
</evidence>
<accession>A0A7I8BKL5</accession>
<dbReference type="EMBL" id="AP023174">
    <property type="protein sequence ID" value="BCF88731.1"/>
    <property type="molecule type" value="Genomic_DNA"/>
</dbReference>
<protein>
    <submittedName>
        <fullName evidence="1">Uncharacterized protein</fullName>
    </submittedName>
</protein>
<sequence length="71" mass="7637">MTTETVNLAAGLAAQIDRVTTILGHYIEIGPAGVFGAMFIRASLKRATQALASVDVVQMIQAIEDLKEYNE</sequence>
<name>A0A7I8BKL5_9BURK</name>
<proteinExistence type="predicted"/>
<dbReference type="Proteomes" id="UP000510888">
    <property type="component" value="Chromosome 1"/>
</dbReference>
<evidence type="ECO:0000313" key="1">
    <source>
        <dbReference type="EMBL" id="BCF88731.1"/>
    </source>
</evidence>
<keyword evidence="2" id="KW-1185">Reference proteome</keyword>
<dbReference type="KEGG" id="plad:PPGU16_17980"/>